<protein>
    <recommendedName>
        <fullName evidence="3">DNA lyase</fullName>
    </recommendedName>
</protein>
<evidence type="ECO:0000313" key="1">
    <source>
        <dbReference type="EMBL" id="BBA36802.1"/>
    </source>
</evidence>
<reference evidence="1 2" key="1">
    <citation type="submission" date="2016-12" db="EMBL/GenBank/DDBJ databases">
        <title>Genome sequencing of Methylocaldum marinum.</title>
        <authorList>
            <person name="Takeuchi M."/>
            <person name="Kamagata Y."/>
            <person name="Hiraoka S."/>
            <person name="Oshima K."/>
            <person name="Hattori M."/>
            <person name="Iwasaki W."/>
        </authorList>
    </citation>
    <scope>NUCLEOTIDE SEQUENCE [LARGE SCALE GENOMIC DNA]</scope>
    <source>
        <strain evidence="1 2">S8</strain>
    </source>
</reference>
<dbReference type="KEGG" id="mmai:sS8_4879"/>
<organism evidence="1 2">
    <name type="scientific">Methylocaldum marinum</name>
    <dbReference type="NCBI Taxonomy" id="1432792"/>
    <lineage>
        <taxon>Bacteria</taxon>
        <taxon>Pseudomonadati</taxon>
        <taxon>Pseudomonadota</taxon>
        <taxon>Gammaproteobacteria</taxon>
        <taxon>Methylococcales</taxon>
        <taxon>Methylococcaceae</taxon>
        <taxon>Methylocaldum</taxon>
    </lineage>
</organism>
<gene>
    <name evidence="1" type="ORF">sS8_4879</name>
</gene>
<evidence type="ECO:0008006" key="3">
    <source>
        <dbReference type="Google" id="ProtNLM"/>
    </source>
</evidence>
<sequence>MRLWSLHPKYLDPMGLVTLWREGLLAQAVLEGKTKGYVHHPQLHRFRDQSNPVGFIADYLRVIHAEAAGRGYRFAATKISRSRADGQIAVTRGQLDFEWQHLSKKLETRDPKWLAGIRHILIPEPHPLFYAVPGCIAEWEKGCPAPRDGMLPARV</sequence>
<dbReference type="OrthoDB" id="3253436at2"/>
<name>A0A250KYY7_9GAMM</name>
<dbReference type="RefSeq" id="WP_119631919.1">
    <property type="nucleotide sequence ID" value="NZ_AP017928.1"/>
</dbReference>
<proteinExistence type="predicted"/>
<keyword evidence="2" id="KW-1185">Reference proteome</keyword>
<dbReference type="Proteomes" id="UP000266313">
    <property type="component" value="Chromosome"/>
</dbReference>
<dbReference type="AlphaFoldDB" id="A0A250KYY7"/>
<evidence type="ECO:0000313" key="2">
    <source>
        <dbReference type="Proteomes" id="UP000266313"/>
    </source>
</evidence>
<dbReference type="Pfam" id="PF03013">
    <property type="entry name" value="Pyr_excise"/>
    <property type="match status" value="1"/>
</dbReference>
<dbReference type="InterPro" id="IPR004260">
    <property type="entry name" value="Pyr-dimer_DNA_glycosylase"/>
</dbReference>
<dbReference type="EMBL" id="AP017928">
    <property type="protein sequence ID" value="BBA36802.1"/>
    <property type="molecule type" value="Genomic_DNA"/>
</dbReference>
<accession>A0A250KYY7</accession>